<gene>
    <name evidence="2" type="ORF">MYCFIDRAFT_175085</name>
</gene>
<dbReference type="RefSeq" id="XP_007926825.1">
    <property type="nucleotide sequence ID" value="XM_007928634.1"/>
</dbReference>
<dbReference type="AlphaFoldDB" id="M3B2R7"/>
<organism evidence="2 3">
    <name type="scientific">Pseudocercospora fijiensis (strain CIRAD86)</name>
    <name type="common">Black leaf streak disease fungus</name>
    <name type="synonym">Mycosphaerella fijiensis</name>
    <dbReference type="NCBI Taxonomy" id="383855"/>
    <lineage>
        <taxon>Eukaryota</taxon>
        <taxon>Fungi</taxon>
        <taxon>Dikarya</taxon>
        <taxon>Ascomycota</taxon>
        <taxon>Pezizomycotina</taxon>
        <taxon>Dothideomycetes</taxon>
        <taxon>Dothideomycetidae</taxon>
        <taxon>Mycosphaerellales</taxon>
        <taxon>Mycosphaerellaceae</taxon>
        <taxon>Pseudocercospora</taxon>
    </lineage>
</organism>
<evidence type="ECO:0000256" key="1">
    <source>
        <dbReference type="SAM" id="MobiDB-lite"/>
    </source>
</evidence>
<feature type="compositionally biased region" description="Polar residues" evidence="1">
    <location>
        <begin position="422"/>
        <end position="449"/>
    </location>
</feature>
<dbReference type="Proteomes" id="UP000016932">
    <property type="component" value="Unassembled WGS sequence"/>
</dbReference>
<dbReference type="KEGG" id="pfj:MYCFIDRAFT_175085"/>
<protein>
    <submittedName>
        <fullName evidence="2">Uncharacterized protein</fullName>
    </submittedName>
</protein>
<reference evidence="2 3" key="1">
    <citation type="journal article" date="2012" name="PLoS Pathog.">
        <title>Diverse lifestyles and strategies of plant pathogenesis encoded in the genomes of eighteen Dothideomycetes fungi.</title>
        <authorList>
            <person name="Ohm R.A."/>
            <person name="Feau N."/>
            <person name="Henrissat B."/>
            <person name="Schoch C.L."/>
            <person name="Horwitz B.A."/>
            <person name="Barry K.W."/>
            <person name="Condon B.J."/>
            <person name="Copeland A.C."/>
            <person name="Dhillon B."/>
            <person name="Glaser F."/>
            <person name="Hesse C.N."/>
            <person name="Kosti I."/>
            <person name="LaButti K."/>
            <person name="Lindquist E.A."/>
            <person name="Lucas S."/>
            <person name="Salamov A.A."/>
            <person name="Bradshaw R.E."/>
            <person name="Ciuffetti L."/>
            <person name="Hamelin R.C."/>
            <person name="Kema G.H.J."/>
            <person name="Lawrence C."/>
            <person name="Scott J.A."/>
            <person name="Spatafora J.W."/>
            <person name="Turgeon B.G."/>
            <person name="de Wit P.J.G.M."/>
            <person name="Zhong S."/>
            <person name="Goodwin S.B."/>
            <person name="Grigoriev I.V."/>
        </authorList>
    </citation>
    <scope>NUCLEOTIDE SEQUENCE [LARGE SCALE GENOMIC DNA]</scope>
    <source>
        <strain evidence="2 3">CIRAD86</strain>
    </source>
</reference>
<dbReference type="HOGENOM" id="CLU_366426_0_0_1"/>
<evidence type="ECO:0000313" key="2">
    <source>
        <dbReference type="EMBL" id="EME83658.1"/>
    </source>
</evidence>
<dbReference type="GeneID" id="19333322"/>
<dbReference type="VEuPathDB" id="FungiDB:MYCFIDRAFT_175085"/>
<feature type="region of interest" description="Disordered" evidence="1">
    <location>
        <begin position="422"/>
        <end position="450"/>
    </location>
</feature>
<dbReference type="OrthoDB" id="30417at2759"/>
<dbReference type="EMBL" id="KB446558">
    <property type="protein sequence ID" value="EME83658.1"/>
    <property type="molecule type" value="Genomic_DNA"/>
</dbReference>
<proteinExistence type="predicted"/>
<evidence type="ECO:0000313" key="3">
    <source>
        <dbReference type="Proteomes" id="UP000016932"/>
    </source>
</evidence>
<keyword evidence="3" id="KW-1185">Reference proteome</keyword>
<accession>M3B2R7</accession>
<sequence>MLLYTRVFYHSASMISLGSKGNDLEPASLGEDVGHLSTAIQSLHLDGIESVFTQKRTCLLLSCVSSVKDSDLDDEDVRVLSTEKTEPDGIESVFTQKQRNLLLSSLKNRSHILPRFHRSPLNTTESKPYLSDHSCTWPPRERAPMKLLLPLLVPFLPGVAATPMPLVMLLDWKAKHVSETRFYREVNLCIPFTTLPSEASEPAQEASREVAKIDAHVGGMAMVWMRERNGSSTYHVGRYIGILESEDERNASTGMKVKFAEQDEAGDRKWAKSRALACSFFNNITTIHTIPSNTQIDASSVHRRSVTLKAPSQHLNSKQYRCRVFPWSLLNRHSTQVPAHYNSQLVSITDGYNEQVIDGRSINNAWLHHSGVSQHAGCSSLRPRYGYSAIKANGGLIKFAPNRLAAFSTAKERRFTLNKLQSARDCQQPPQNLASDAGDQDSSPATQDGSVGEDIQGHLCQIVNGKRAKGQPPPAQRLAVSCTHLKVPRILVYCVGRQLEGQVSTHFRRSCHTLDHCADDGWLAGANIHCHIAPDHRSLRKVTVRVMDMLFKTQHERPSLLIFPSPAFTLIRTVFVQQLAARLRSRELKEFFQHATPTGVTHFRRSSAPWGSPSIVIVQSDPMRSNPAFLSLAPQRHEQQTALRPGNSIGSQSYDANILACTDKIVPAPLTILPGYAHGASDVSSLVTRGAEVTTQRVDYEEGKGEGELPQLRLHNVASPSFFRLLNTHASSHDKFPLSSVYSTTTGIQGKQTAEIWRCAV</sequence>
<name>M3B2R7_PSEFD</name>